<proteinExistence type="predicted"/>
<organism evidence="4 5">
    <name type="scientific">Haloechinothrix aidingensis</name>
    <dbReference type="NCBI Taxonomy" id="2752311"/>
    <lineage>
        <taxon>Bacteria</taxon>
        <taxon>Bacillati</taxon>
        <taxon>Actinomycetota</taxon>
        <taxon>Actinomycetes</taxon>
        <taxon>Pseudonocardiales</taxon>
        <taxon>Pseudonocardiaceae</taxon>
        <taxon>Haloechinothrix</taxon>
    </lineage>
</organism>
<sequence>MTLEETCQLTRRGREAYDSDIAVARGASTTSSAWCLITGTRNRIAHNYRSADDDFVSEAVERYAPELRDALQA</sequence>
<protein>
    <submittedName>
        <fullName evidence="4">DUF86 domain-containing protein</fullName>
    </submittedName>
</protein>
<evidence type="ECO:0000256" key="1">
    <source>
        <dbReference type="ARBA" id="ARBA00022649"/>
    </source>
</evidence>
<keyword evidence="5" id="KW-1185">Reference proteome</keyword>
<reference evidence="4 5" key="1">
    <citation type="submission" date="2020-07" db="EMBL/GenBank/DDBJ databases">
        <title>Genome of Haloechinothrix sp.</title>
        <authorList>
            <person name="Tang S.-K."/>
            <person name="Yang L."/>
            <person name="Zhu W.-Y."/>
        </authorList>
    </citation>
    <scope>NUCLEOTIDE SEQUENCE [LARGE SCALE GENOMIC DNA]</scope>
    <source>
        <strain evidence="4 5">YIM 98757</strain>
    </source>
</reference>
<comment type="caution">
    <text evidence="4">The sequence shown here is derived from an EMBL/GenBank/DDBJ whole genome shotgun (WGS) entry which is preliminary data.</text>
</comment>
<dbReference type="Proteomes" id="UP000582974">
    <property type="component" value="Unassembled WGS sequence"/>
</dbReference>
<accession>A0A838AEN4</accession>
<evidence type="ECO:0000256" key="2">
    <source>
        <dbReference type="ARBA" id="ARBA00022722"/>
    </source>
</evidence>
<keyword evidence="1" id="KW-1277">Toxin-antitoxin system</keyword>
<gene>
    <name evidence="4" type="ORF">H0B56_18745</name>
</gene>
<dbReference type="AlphaFoldDB" id="A0A838AEN4"/>
<evidence type="ECO:0000256" key="3">
    <source>
        <dbReference type="ARBA" id="ARBA00022801"/>
    </source>
</evidence>
<dbReference type="GO" id="GO:0110001">
    <property type="term" value="C:toxin-antitoxin complex"/>
    <property type="evidence" value="ECO:0007669"/>
    <property type="project" value="InterPro"/>
</dbReference>
<evidence type="ECO:0000313" key="4">
    <source>
        <dbReference type="EMBL" id="MBA0127588.1"/>
    </source>
</evidence>
<dbReference type="GO" id="GO:0016787">
    <property type="term" value="F:hydrolase activity"/>
    <property type="evidence" value="ECO:0007669"/>
    <property type="project" value="UniProtKB-KW"/>
</dbReference>
<dbReference type="GO" id="GO:0004540">
    <property type="term" value="F:RNA nuclease activity"/>
    <property type="evidence" value="ECO:0007669"/>
    <property type="project" value="InterPro"/>
</dbReference>
<keyword evidence="3" id="KW-0378">Hydrolase</keyword>
<dbReference type="InterPro" id="IPR008201">
    <property type="entry name" value="HepT-like"/>
</dbReference>
<evidence type="ECO:0000313" key="5">
    <source>
        <dbReference type="Proteomes" id="UP000582974"/>
    </source>
</evidence>
<name>A0A838AEN4_9PSEU</name>
<dbReference type="EMBL" id="JACCKD010000007">
    <property type="protein sequence ID" value="MBA0127588.1"/>
    <property type="molecule type" value="Genomic_DNA"/>
</dbReference>
<dbReference type="RefSeq" id="WP_180894462.1">
    <property type="nucleotide sequence ID" value="NZ_JACCKD010000007.1"/>
</dbReference>
<keyword evidence="2" id="KW-0540">Nuclease</keyword>
<dbReference type="Pfam" id="PF01934">
    <property type="entry name" value="HepT-like"/>
    <property type="match status" value="1"/>
</dbReference>